<evidence type="ECO:0000313" key="1">
    <source>
        <dbReference type="EMBL" id="GET44126.1"/>
    </source>
</evidence>
<keyword evidence="2" id="KW-1185">Reference proteome</keyword>
<dbReference type="AlphaFoldDB" id="A0AAV3XSM0"/>
<evidence type="ECO:0000313" key="2">
    <source>
        <dbReference type="Proteomes" id="UP001050975"/>
    </source>
</evidence>
<comment type="caution">
    <text evidence="1">The sequence shown here is derived from an EMBL/GenBank/DDBJ whole genome shotgun (WGS) entry which is preliminary data.</text>
</comment>
<organism evidence="1 2">
    <name type="scientific">Microseira wollei NIES-4236</name>
    <dbReference type="NCBI Taxonomy" id="2530354"/>
    <lineage>
        <taxon>Bacteria</taxon>
        <taxon>Bacillati</taxon>
        <taxon>Cyanobacteriota</taxon>
        <taxon>Cyanophyceae</taxon>
        <taxon>Oscillatoriophycideae</taxon>
        <taxon>Aerosakkonematales</taxon>
        <taxon>Aerosakkonemataceae</taxon>
        <taxon>Microseira</taxon>
    </lineage>
</organism>
<proteinExistence type="predicted"/>
<dbReference type="Proteomes" id="UP001050975">
    <property type="component" value="Unassembled WGS sequence"/>
</dbReference>
<dbReference type="RefSeq" id="WP_226593649.1">
    <property type="nucleotide sequence ID" value="NZ_BLAY01000295.1"/>
</dbReference>
<protein>
    <submittedName>
        <fullName evidence="1">Uncharacterized protein</fullName>
    </submittedName>
</protein>
<accession>A0AAV3XSM0</accession>
<name>A0AAV3XSM0_9CYAN</name>
<gene>
    <name evidence="1" type="ORF">MiSe_89520</name>
</gene>
<reference evidence="1" key="1">
    <citation type="submission" date="2019-10" db="EMBL/GenBank/DDBJ databases">
        <title>Draft genome sequece of Microseira wollei NIES-4236.</title>
        <authorList>
            <person name="Yamaguchi H."/>
            <person name="Suzuki S."/>
            <person name="Kawachi M."/>
        </authorList>
    </citation>
    <scope>NUCLEOTIDE SEQUENCE</scope>
    <source>
        <strain evidence="1">NIES-4236</strain>
    </source>
</reference>
<sequence length="151" mass="18151">MVRKHLSYFDGAHGRIWNLEVETLSDKYESDRLYPYPNDPDPEMRGVHYRLCWDSKRENTIALHIDWKDEEGKWRREYYIDRGQGWETMGHTQSYNSRKELEQSLQAGRDIKAAERFTQYLAVRIAVSRIDRDLPDRNVTPEIGDSYFNRY</sequence>
<dbReference type="EMBL" id="BLAY01000295">
    <property type="protein sequence ID" value="GET44126.1"/>
    <property type="molecule type" value="Genomic_DNA"/>
</dbReference>